<dbReference type="Proteomes" id="UP000799778">
    <property type="component" value="Unassembled WGS sequence"/>
</dbReference>
<keyword evidence="2" id="KW-1185">Reference proteome</keyword>
<dbReference type="AlphaFoldDB" id="A0A6A5X8M5"/>
<dbReference type="Gene3D" id="3.80.10.10">
    <property type="entry name" value="Ribonuclease Inhibitor"/>
    <property type="match status" value="1"/>
</dbReference>
<evidence type="ECO:0000313" key="1">
    <source>
        <dbReference type="EMBL" id="KAF2009249.1"/>
    </source>
</evidence>
<dbReference type="RefSeq" id="XP_033377588.1">
    <property type="nucleotide sequence ID" value="XM_033529566.1"/>
</dbReference>
<reference evidence="1" key="1">
    <citation type="journal article" date="2020" name="Stud. Mycol.">
        <title>101 Dothideomycetes genomes: a test case for predicting lifestyles and emergence of pathogens.</title>
        <authorList>
            <person name="Haridas S."/>
            <person name="Albert R."/>
            <person name="Binder M."/>
            <person name="Bloem J."/>
            <person name="Labutti K."/>
            <person name="Salamov A."/>
            <person name="Andreopoulos B."/>
            <person name="Baker S."/>
            <person name="Barry K."/>
            <person name="Bills G."/>
            <person name="Bluhm B."/>
            <person name="Cannon C."/>
            <person name="Castanera R."/>
            <person name="Culley D."/>
            <person name="Daum C."/>
            <person name="Ezra D."/>
            <person name="Gonzalez J."/>
            <person name="Henrissat B."/>
            <person name="Kuo A."/>
            <person name="Liang C."/>
            <person name="Lipzen A."/>
            <person name="Lutzoni F."/>
            <person name="Magnuson J."/>
            <person name="Mondo S."/>
            <person name="Nolan M."/>
            <person name="Ohm R."/>
            <person name="Pangilinan J."/>
            <person name="Park H.-J."/>
            <person name="Ramirez L."/>
            <person name="Alfaro M."/>
            <person name="Sun H."/>
            <person name="Tritt A."/>
            <person name="Yoshinaga Y."/>
            <person name="Zwiers L.-H."/>
            <person name="Turgeon B."/>
            <person name="Goodwin S."/>
            <person name="Spatafora J."/>
            <person name="Crous P."/>
            <person name="Grigoriev I."/>
        </authorList>
    </citation>
    <scope>NUCLEOTIDE SEQUENCE</scope>
    <source>
        <strain evidence="1">CBS 175.79</strain>
    </source>
</reference>
<dbReference type="EMBL" id="ML978079">
    <property type="protein sequence ID" value="KAF2009249.1"/>
    <property type="molecule type" value="Genomic_DNA"/>
</dbReference>
<sequence length="379" mass="43531">MDILKANLAALPAEVLESVARNLQLSELRCLRLTSKALEVKSSYHFGRTHFATVTTNMSFASIQKLESLSKSTWAVHIKVFRLDWDEEAGHGLIWGRERKPSKAILSSLPVMQQVRDIILRFINCRSICITTPYEHDHMFCPRVDMLGCSDLLGLCFILVAETGLALETFRLEMGSNSKDRVKNGLIHMEQIERPTFRKTFSELKELSLRLSVDDTPCDWVWKLVSEAVQLRKLDFDVTIFEPFYFEPLSLSHVRELSFSYMKISEANLTTLLQRCRHCLRSLKLFGTRLDQSWRGILRFLQNFHDLERISFHFLRVYRGTLPCAFNSLGDSVVGSSPSNPKLQLRRKGPSGRQRIVGVDYSGPSMRRVLEMLENAIDL</sequence>
<accession>A0A6A5X8M5</accession>
<dbReference type="GeneID" id="54286963"/>
<name>A0A6A5X8M5_9PLEO</name>
<organism evidence="1 2">
    <name type="scientific">Aaosphaeria arxii CBS 175.79</name>
    <dbReference type="NCBI Taxonomy" id="1450172"/>
    <lineage>
        <taxon>Eukaryota</taxon>
        <taxon>Fungi</taxon>
        <taxon>Dikarya</taxon>
        <taxon>Ascomycota</taxon>
        <taxon>Pezizomycotina</taxon>
        <taxon>Dothideomycetes</taxon>
        <taxon>Pleosporomycetidae</taxon>
        <taxon>Pleosporales</taxon>
        <taxon>Pleosporales incertae sedis</taxon>
        <taxon>Aaosphaeria</taxon>
    </lineage>
</organism>
<dbReference type="OrthoDB" id="3754307at2759"/>
<dbReference type="SUPFAM" id="SSF52047">
    <property type="entry name" value="RNI-like"/>
    <property type="match status" value="1"/>
</dbReference>
<dbReference type="InterPro" id="IPR032675">
    <property type="entry name" value="LRR_dom_sf"/>
</dbReference>
<gene>
    <name evidence="1" type="ORF">BU24DRAFT_428796</name>
</gene>
<protein>
    <recommendedName>
        <fullName evidence="3">F-box domain-containing protein</fullName>
    </recommendedName>
</protein>
<proteinExistence type="predicted"/>
<evidence type="ECO:0000313" key="2">
    <source>
        <dbReference type="Proteomes" id="UP000799778"/>
    </source>
</evidence>
<evidence type="ECO:0008006" key="3">
    <source>
        <dbReference type="Google" id="ProtNLM"/>
    </source>
</evidence>